<accession>A0A2T4C300</accession>
<feature type="compositionally biased region" description="Acidic residues" evidence="1">
    <location>
        <begin position="167"/>
        <end position="177"/>
    </location>
</feature>
<gene>
    <name evidence="2" type="ORF">M440DRAFT_1458188</name>
</gene>
<protein>
    <submittedName>
        <fullName evidence="2">Uncharacterized protein</fullName>
    </submittedName>
</protein>
<feature type="compositionally biased region" description="Polar residues" evidence="1">
    <location>
        <begin position="107"/>
        <end position="121"/>
    </location>
</feature>
<reference evidence="2 3" key="1">
    <citation type="submission" date="2016-07" db="EMBL/GenBank/DDBJ databases">
        <title>Multiple horizontal gene transfer events from other fungi enriched the ability of initially mycotrophic Trichoderma (Ascomycota) to feed on dead plant biomass.</title>
        <authorList>
            <consortium name="DOE Joint Genome Institute"/>
            <person name="Aerts A."/>
            <person name="Atanasova L."/>
            <person name="Chenthamara K."/>
            <person name="Zhang J."/>
            <person name="Grujic M."/>
            <person name="Henrissat B."/>
            <person name="Kuo A."/>
            <person name="Salamov A."/>
            <person name="Lipzen A."/>
            <person name="Labutti K."/>
            <person name="Barry K."/>
            <person name="Miao Y."/>
            <person name="Rahimi M.J."/>
            <person name="Shen Q."/>
            <person name="Grigoriev I.V."/>
            <person name="Kubicek C.P."/>
            <person name="Druzhinina I.S."/>
        </authorList>
    </citation>
    <scope>NUCLEOTIDE SEQUENCE [LARGE SCALE GENOMIC DNA]</scope>
    <source>
        <strain evidence="2 3">ATCC 18648</strain>
    </source>
</reference>
<feature type="region of interest" description="Disordered" evidence="1">
    <location>
        <begin position="96"/>
        <end position="133"/>
    </location>
</feature>
<keyword evidence="3" id="KW-1185">Reference proteome</keyword>
<evidence type="ECO:0000313" key="3">
    <source>
        <dbReference type="Proteomes" id="UP000240760"/>
    </source>
</evidence>
<name>A0A2T4C300_TRILO</name>
<evidence type="ECO:0000256" key="1">
    <source>
        <dbReference type="SAM" id="MobiDB-lite"/>
    </source>
</evidence>
<feature type="region of interest" description="Disordered" evidence="1">
    <location>
        <begin position="145"/>
        <end position="177"/>
    </location>
</feature>
<organism evidence="2 3">
    <name type="scientific">Trichoderma longibrachiatum ATCC 18648</name>
    <dbReference type="NCBI Taxonomy" id="983965"/>
    <lineage>
        <taxon>Eukaryota</taxon>
        <taxon>Fungi</taxon>
        <taxon>Dikarya</taxon>
        <taxon>Ascomycota</taxon>
        <taxon>Pezizomycotina</taxon>
        <taxon>Sordariomycetes</taxon>
        <taxon>Hypocreomycetidae</taxon>
        <taxon>Hypocreales</taxon>
        <taxon>Hypocreaceae</taxon>
        <taxon>Trichoderma</taxon>
    </lineage>
</organism>
<evidence type="ECO:0000313" key="2">
    <source>
        <dbReference type="EMBL" id="PTB75895.1"/>
    </source>
</evidence>
<dbReference type="Proteomes" id="UP000240760">
    <property type="component" value="Unassembled WGS sequence"/>
</dbReference>
<dbReference type="EMBL" id="KZ679133">
    <property type="protein sequence ID" value="PTB75895.1"/>
    <property type="molecule type" value="Genomic_DNA"/>
</dbReference>
<sequence>MPKILRVLQGSLKQTQVVTQNLRQKKMMAADGSARGIVGVQGSISQLRLNSVWSISQLPATAAAAQLYPVPTAGRFSGGTAVGSLDGGLGGSLYGAMSSGESAEPSWPSSHRASEVSTQLNRDGRAAAQNPSVGELVASCPKEAQLQVPKRLGHHTRRNPTERTMQELEDEAMSQIA</sequence>
<proteinExistence type="predicted"/>
<dbReference type="AlphaFoldDB" id="A0A2T4C300"/>